<evidence type="ECO:0000313" key="3">
    <source>
        <dbReference type="Proteomes" id="UP001253637"/>
    </source>
</evidence>
<keyword evidence="1" id="KW-0472">Membrane</keyword>
<feature type="transmembrane region" description="Helical" evidence="1">
    <location>
        <begin position="46"/>
        <end position="66"/>
    </location>
</feature>
<keyword evidence="1" id="KW-1133">Transmembrane helix</keyword>
<dbReference type="Proteomes" id="UP001253637">
    <property type="component" value="Segment"/>
</dbReference>
<dbReference type="PROSITE" id="PS51257">
    <property type="entry name" value="PROKAR_LIPOPROTEIN"/>
    <property type="match status" value="1"/>
</dbReference>
<dbReference type="EMBL" id="LC625835">
    <property type="protein sequence ID" value="BCU03918.1"/>
    <property type="molecule type" value="Genomic_DNA"/>
</dbReference>
<protein>
    <submittedName>
        <fullName evidence="2">Uncharacterized protein</fullName>
    </submittedName>
</protein>
<accession>A0A811BPU5</accession>
<sequence length="69" mass="7768">MRATFFCGGREPRGVRRPSVWSCGAISCAYGTHSRHSSSRVSFSPVLILLGLVTFSLFLFVFFGFFRTR</sequence>
<name>A0A811BPU5_9VIRU</name>
<evidence type="ECO:0000256" key="1">
    <source>
        <dbReference type="SAM" id="Phobius"/>
    </source>
</evidence>
<keyword evidence="1" id="KW-0812">Transmembrane</keyword>
<reference evidence="2" key="1">
    <citation type="submission" date="2021-04" db="EMBL/GenBank/DDBJ databases">
        <title>Draft Genome Sequence of Pandoravirus japonicus, Isolated from the Sabaishi River of Niigata, Japan.</title>
        <authorList>
            <person name="Hosokawa N."/>
            <person name="Takahashi H."/>
            <person name="Aoki K."/>
            <person name="Takemura M."/>
        </authorList>
    </citation>
    <scope>NUCLEOTIDE SEQUENCE</scope>
</reference>
<evidence type="ECO:0000313" key="2">
    <source>
        <dbReference type="EMBL" id="BCU03918.1"/>
    </source>
</evidence>
<proteinExistence type="predicted"/>
<organism evidence="2 3">
    <name type="scientific">Pandoravirus japonicus</name>
    <dbReference type="NCBI Taxonomy" id="2823154"/>
    <lineage>
        <taxon>Viruses</taxon>
        <taxon>Pandoravirus</taxon>
    </lineage>
</organism>